<organism evidence="2 3">
    <name type="scientific">Cladosporium halotolerans</name>
    <dbReference type="NCBI Taxonomy" id="1052096"/>
    <lineage>
        <taxon>Eukaryota</taxon>
        <taxon>Fungi</taxon>
        <taxon>Dikarya</taxon>
        <taxon>Ascomycota</taxon>
        <taxon>Pezizomycotina</taxon>
        <taxon>Dothideomycetes</taxon>
        <taxon>Dothideomycetidae</taxon>
        <taxon>Cladosporiales</taxon>
        <taxon>Cladosporiaceae</taxon>
        <taxon>Cladosporium</taxon>
    </lineage>
</organism>
<dbReference type="AlphaFoldDB" id="A0AB34L2V2"/>
<reference evidence="2 3" key="1">
    <citation type="journal article" date="2020" name="Microbiol. Resour. Announc.">
        <title>Draft Genome Sequence of a Cladosporium Species Isolated from the Mesophotic Ascidian Didemnum maculosum.</title>
        <authorList>
            <person name="Gioti A."/>
            <person name="Siaperas R."/>
            <person name="Nikolaivits E."/>
            <person name="Le Goff G."/>
            <person name="Ouazzani J."/>
            <person name="Kotoulas G."/>
            <person name="Topakas E."/>
        </authorList>
    </citation>
    <scope>NUCLEOTIDE SEQUENCE [LARGE SCALE GENOMIC DNA]</scope>
    <source>
        <strain evidence="2 3">TM138-S3</strain>
    </source>
</reference>
<keyword evidence="3" id="KW-1185">Reference proteome</keyword>
<dbReference type="RefSeq" id="XP_069233546.1">
    <property type="nucleotide sequence ID" value="XM_069369328.1"/>
</dbReference>
<accession>A0AB34L2V2</accession>
<dbReference type="EMBL" id="JAAQHG020000002">
    <property type="protein sequence ID" value="KAL1590441.1"/>
    <property type="molecule type" value="Genomic_DNA"/>
</dbReference>
<evidence type="ECO:0000313" key="2">
    <source>
        <dbReference type="EMBL" id="KAL1590441.1"/>
    </source>
</evidence>
<evidence type="ECO:0000256" key="1">
    <source>
        <dbReference type="SAM" id="MobiDB-lite"/>
    </source>
</evidence>
<dbReference type="GeneID" id="96002166"/>
<proteinExistence type="predicted"/>
<comment type="caution">
    <text evidence="2">The sequence shown here is derived from an EMBL/GenBank/DDBJ whole genome shotgun (WGS) entry which is preliminary data.</text>
</comment>
<evidence type="ECO:0000313" key="3">
    <source>
        <dbReference type="Proteomes" id="UP000803884"/>
    </source>
</evidence>
<protein>
    <submittedName>
        <fullName evidence="2">Uncharacterized protein</fullName>
    </submittedName>
</protein>
<feature type="region of interest" description="Disordered" evidence="1">
    <location>
        <begin position="187"/>
        <end position="217"/>
    </location>
</feature>
<feature type="compositionally biased region" description="Basic and acidic residues" evidence="1">
    <location>
        <begin position="194"/>
        <end position="204"/>
    </location>
</feature>
<dbReference type="Proteomes" id="UP000803884">
    <property type="component" value="Unassembled WGS sequence"/>
</dbReference>
<gene>
    <name evidence="2" type="ORF">WHR41_00722</name>
</gene>
<sequence length="234" mass="25695">MKTLDKLTVPNAAAWAQWLLENTSKSPGVSLTLAKKGIVEPTSLSQDEAVEEALCHGWINGQGRTIDETTYMQRFTPRAAKSVWSKRNVGLVEKMEKEGRMQAAGRAAVAAAQQDGRWQRAYSGAANLDEMQDLVDAIKASPVASEAWDGLAKGQKSLIYFRLAALKTEAGREQRIREYVRGLELGEPTASSRSTEKGRKRSWEKLSQAESSSKLSGVVVKKTRFGREVRAPAS</sequence>
<name>A0AB34L2V2_9PEZI</name>
<dbReference type="Pfam" id="PF13376">
    <property type="entry name" value="OmdA"/>
    <property type="match status" value="1"/>
</dbReference>